<dbReference type="PANTHER" id="PTHR31476:SF11">
    <property type="entry name" value="UBIQUITIN CARBOXYL-TERMINAL HYDROLASE FAMILY PROTEIN"/>
    <property type="match status" value="1"/>
</dbReference>
<comment type="caution">
    <text evidence="2">The sequence shown here is derived from an EMBL/GenBank/DDBJ whole genome shotgun (WGS) entry which is preliminary data.</text>
</comment>
<feature type="domain" description="PORR" evidence="1">
    <location>
        <begin position="55"/>
        <end position="382"/>
    </location>
</feature>
<dbReference type="EMBL" id="JAUJYO010000009">
    <property type="protein sequence ID" value="KAK1308657.1"/>
    <property type="molecule type" value="Genomic_DNA"/>
</dbReference>
<protein>
    <recommendedName>
        <fullName evidence="1">PORR domain-containing protein</fullName>
    </recommendedName>
</protein>
<evidence type="ECO:0000313" key="2">
    <source>
        <dbReference type="EMBL" id="KAK1308657.1"/>
    </source>
</evidence>
<proteinExistence type="predicted"/>
<dbReference type="AlphaFoldDB" id="A0AAV9E5V3"/>
<accession>A0AAV9E5V3</accession>
<reference evidence="2" key="2">
    <citation type="submission" date="2023-06" db="EMBL/GenBank/DDBJ databases">
        <authorList>
            <person name="Ma L."/>
            <person name="Liu K.-W."/>
            <person name="Li Z."/>
            <person name="Hsiao Y.-Y."/>
            <person name="Qi Y."/>
            <person name="Fu T."/>
            <person name="Tang G."/>
            <person name="Zhang D."/>
            <person name="Sun W.-H."/>
            <person name="Liu D.-K."/>
            <person name="Li Y."/>
            <person name="Chen G.-Z."/>
            <person name="Liu X.-D."/>
            <person name="Liao X.-Y."/>
            <person name="Jiang Y.-T."/>
            <person name="Yu X."/>
            <person name="Hao Y."/>
            <person name="Huang J."/>
            <person name="Zhao X.-W."/>
            <person name="Ke S."/>
            <person name="Chen Y.-Y."/>
            <person name="Wu W.-L."/>
            <person name="Hsu J.-L."/>
            <person name="Lin Y.-F."/>
            <person name="Huang M.-D."/>
            <person name="Li C.-Y."/>
            <person name="Huang L."/>
            <person name="Wang Z.-W."/>
            <person name="Zhao X."/>
            <person name="Zhong W.-Y."/>
            <person name="Peng D.-H."/>
            <person name="Ahmad S."/>
            <person name="Lan S."/>
            <person name="Zhang J.-S."/>
            <person name="Tsai W.-C."/>
            <person name="Van De Peer Y."/>
            <person name="Liu Z.-J."/>
        </authorList>
    </citation>
    <scope>NUCLEOTIDE SEQUENCE</scope>
    <source>
        <strain evidence="2">CP</strain>
        <tissue evidence="2">Leaves</tissue>
    </source>
</reference>
<name>A0AAV9E5V3_ACOCL</name>
<organism evidence="2 3">
    <name type="scientific">Acorus calamus</name>
    <name type="common">Sweet flag</name>
    <dbReference type="NCBI Taxonomy" id="4465"/>
    <lineage>
        <taxon>Eukaryota</taxon>
        <taxon>Viridiplantae</taxon>
        <taxon>Streptophyta</taxon>
        <taxon>Embryophyta</taxon>
        <taxon>Tracheophyta</taxon>
        <taxon>Spermatophyta</taxon>
        <taxon>Magnoliopsida</taxon>
        <taxon>Liliopsida</taxon>
        <taxon>Acoraceae</taxon>
        <taxon>Acorus</taxon>
    </lineage>
</organism>
<gene>
    <name evidence="2" type="ORF">QJS10_CPA09g00918</name>
</gene>
<dbReference type="Proteomes" id="UP001180020">
    <property type="component" value="Unassembled WGS sequence"/>
</dbReference>
<dbReference type="PANTHER" id="PTHR31476">
    <property type="entry name" value="PROTEIN WHAT'S THIS FACTOR 1 HOMOLOG, CHLOROPLASTIC"/>
    <property type="match status" value="1"/>
</dbReference>
<reference evidence="2" key="1">
    <citation type="journal article" date="2023" name="Nat. Commun.">
        <title>Diploid and tetraploid genomes of Acorus and the evolution of monocots.</title>
        <authorList>
            <person name="Ma L."/>
            <person name="Liu K.W."/>
            <person name="Li Z."/>
            <person name="Hsiao Y.Y."/>
            <person name="Qi Y."/>
            <person name="Fu T."/>
            <person name="Tang G.D."/>
            <person name="Zhang D."/>
            <person name="Sun W.H."/>
            <person name="Liu D.K."/>
            <person name="Li Y."/>
            <person name="Chen G.Z."/>
            <person name="Liu X.D."/>
            <person name="Liao X.Y."/>
            <person name="Jiang Y.T."/>
            <person name="Yu X."/>
            <person name="Hao Y."/>
            <person name="Huang J."/>
            <person name="Zhao X.W."/>
            <person name="Ke S."/>
            <person name="Chen Y.Y."/>
            <person name="Wu W.L."/>
            <person name="Hsu J.L."/>
            <person name="Lin Y.F."/>
            <person name="Huang M.D."/>
            <person name="Li C.Y."/>
            <person name="Huang L."/>
            <person name="Wang Z.W."/>
            <person name="Zhao X."/>
            <person name="Zhong W.Y."/>
            <person name="Peng D.H."/>
            <person name="Ahmad S."/>
            <person name="Lan S."/>
            <person name="Zhang J.S."/>
            <person name="Tsai W.C."/>
            <person name="Van de Peer Y."/>
            <person name="Liu Z.J."/>
        </authorList>
    </citation>
    <scope>NUCLEOTIDE SEQUENCE</scope>
    <source>
        <strain evidence="2">CP</strain>
    </source>
</reference>
<sequence length="399" mass="45507">MYRRLRPITTINIIWKLSTSPPPPPLPTLLSIQTTPKSTITGGKNKKPKKKFYYRVPSLDHAMDLQKKPSLILLLKNLIITSNKTHSIHLRDLEKEVGFIQKWNLMSIIERYPTIFRVTGGSRFSPIAVTLTERAARIAAEEAQVRELMEPIVVKKLRKLLMMSLDCQVSLETIKSIESELGLPGNFRESIIEKYPQFFSVEVVGGWDHLRLESWDSSLAVTTREKRSNLGGSEEGNWIAKDGNYDCPSAFQLIFPPGFRANVGYLEEVKKWQKLEFPSPYLNGRRVNHATPQARKRMVAVLHELLSLTMERRMSTAQLDALRAEYRLPGKLLLCLVKHHGIFYLTNKGGRSTVFLKEAYQGSHLIDKCPLLRFNDKFLALSGWVCDDFGNVMPSEPLC</sequence>
<dbReference type="InterPro" id="IPR021099">
    <property type="entry name" value="PORR_domain"/>
</dbReference>
<keyword evidence="3" id="KW-1185">Reference proteome</keyword>
<dbReference type="Pfam" id="PF11955">
    <property type="entry name" value="PORR"/>
    <property type="match status" value="1"/>
</dbReference>
<evidence type="ECO:0000259" key="1">
    <source>
        <dbReference type="Pfam" id="PF11955"/>
    </source>
</evidence>
<dbReference type="InterPro" id="IPR045040">
    <property type="entry name" value="PORR_fam"/>
</dbReference>
<dbReference type="GO" id="GO:0003723">
    <property type="term" value="F:RNA binding"/>
    <property type="evidence" value="ECO:0007669"/>
    <property type="project" value="InterPro"/>
</dbReference>
<evidence type="ECO:0000313" key="3">
    <source>
        <dbReference type="Proteomes" id="UP001180020"/>
    </source>
</evidence>